<accession>A0ABV4XUX9</accession>
<evidence type="ECO:0000313" key="2">
    <source>
        <dbReference type="Proteomes" id="UP001576784"/>
    </source>
</evidence>
<dbReference type="Proteomes" id="UP001576784">
    <property type="component" value="Unassembled WGS sequence"/>
</dbReference>
<evidence type="ECO:0008006" key="3">
    <source>
        <dbReference type="Google" id="ProtNLM"/>
    </source>
</evidence>
<comment type="caution">
    <text evidence="1">The sequence shown here is derived from an EMBL/GenBank/DDBJ whole genome shotgun (WGS) entry which is preliminary data.</text>
</comment>
<dbReference type="EMBL" id="JBHFNR010000157">
    <property type="protein sequence ID" value="MFB2895462.1"/>
    <property type="molecule type" value="Genomic_DNA"/>
</dbReference>
<keyword evidence="2" id="KW-1185">Reference proteome</keyword>
<gene>
    <name evidence="1" type="ORF">ACE1CI_21365</name>
</gene>
<organism evidence="1 2">
    <name type="scientific">Floridaenema flaviceps BLCC-F50</name>
    <dbReference type="NCBI Taxonomy" id="3153642"/>
    <lineage>
        <taxon>Bacteria</taxon>
        <taxon>Bacillati</taxon>
        <taxon>Cyanobacteriota</taxon>
        <taxon>Cyanophyceae</taxon>
        <taxon>Oscillatoriophycideae</taxon>
        <taxon>Aerosakkonematales</taxon>
        <taxon>Aerosakkonemataceae</taxon>
        <taxon>Floridanema</taxon>
        <taxon>Floridanema flaviceps</taxon>
    </lineage>
</organism>
<evidence type="ECO:0000313" key="1">
    <source>
        <dbReference type="EMBL" id="MFB2895462.1"/>
    </source>
</evidence>
<proteinExistence type="predicted"/>
<protein>
    <recommendedName>
        <fullName evidence="3">Exostosin GT47 domain-containing protein</fullName>
    </recommendedName>
</protein>
<sequence>MRIYTFDAPEKTPVEFLYPLRPANRNPEFSQLIAESEWKEVKNIKDCDIAIFPNKVFEPLDFTFDSSVFDAVRLAESFNKPIIIDATCDYDQPLIIPHASILRFGLFKTLKLENEFERPYWTKQKQKEELQSLPIDTYSSKPSVGFSGTTNSDGKFFKIGRALPLFVAKKLLAKGNIARPIDLRLKKGMSHKLRASAMKFLSRDARIKCNFDITNELKNYYNLANPNRTSIETIFNENMSKSDYILCVRGVGNYTARFYMTLNAGRIPLVVDTDKTFPFEEKIHMVKVPPESLHNIADFMLQHFESVTPKELAEMKRQNREVYNQFLAPHRYIPNLVQSIVVNHSHLK</sequence>
<dbReference type="RefSeq" id="WP_413265098.1">
    <property type="nucleotide sequence ID" value="NZ_JBHFNR010000157.1"/>
</dbReference>
<reference evidence="1 2" key="1">
    <citation type="submission" date="2024-09" db="EMBL/GenBank/DDBJ databases">
        <title>Floridaenema gen nov. (Aerosakkonemataceae, Aerosakkonematales ord. nov., Cyanobacteria) from benthic tropical and subtropical fresh waters, with the description of four new species.</title>
        <authorList>
            <person name="Moretto J.A."/>
            <person name="Berthold D.E."/>
            <person name="Lefler F.W."/>
            <person name="Huang I.-S."/>
            <person name="Laughinghouse H. IV."/>
        </authorList>
    </citation>
    <scope>NUCLEOTIDE SEQUENCE [LARGE SCALE GENOMIC DNA]</scope>
    <source>
        <strain evidence="1 2">BLCC-F50</strain>
    </source>
</reference>
<name>A0ABV4XUX9_9CYAN</name>